<dbReference type="PANTHER" id="PTHR24220">
    <property type="entry name" value="IMPORT ATP-BINDING PROTEIN"/>
    <property type="match status" value="1"/>
</dbReference>
<keyword evidence="3" id="KW-0547">Nucleotide-binding</keyword>
<dbReference type="InterPro" id="IPR003593">
    <property type="entry name" value="AAA+_ATPase"/>
</dbReference>
<keyword evidence="4 8" id="KW-0067">ATP-binding</keyword>
<gene>
    <name evidence="8" type="ORF">GA0070612_3028</name>
</gene>
<dbReference type="InterPro" id="IPR017871">
    <property type="entry name" value="ABC_transporter-like_CS"/>
</dbReference>
<evidence type="ECO:0000256" key="6">
    <source>
        <dbReference type="ARBA" id="ARBA00063837"/>
    </source>
</evidence>
<evidence type="ECO:0000256" key="5">
    <source>
        <dbReference type="ARBA" id="ARBA00054718"/>
    </source>
</evidence>
<dbReference type="SUPFAM" id="SSF52540">
    <property type="entry name" value="P-loop containing nucleoside triphosphate hydrolases"/>
    <property type="match status" value="1"/>
</dbReference>
<sequence>MTLAVQRVENAGASVRASHVTRSFGAGAARIVAVDDLSFTVSPGAVVALRGASGSGKSTLLHLLAGIERPDSGELVVAGVDLGRATRRHLTQHRRRVGLVFQRFHLLPAMSVLDNVLAPVIPVRVTFDKAARARELLAAVGLAGRESAAPSQLSGGQQQRVAVARALIGSPALILADEPTGSLDSTTGTEIMDLLLRVAAERSTTMIIATHDEGVADACDYVISMRDGQIMAGEAARSA</sequence>
<protein>
    <submittedName>
        <fullName evidence="8">Putative ABC transport system ATP-binding protein</fullName>
    </submittedName>
</protein>
<evidence type="ECO:0000313" key="9">
    <source>
        <dbReference type="Proteomes" id="UP000198224"/>
    </source>
</evidence>
<evidence type="ECO:0000256" key="4">
    <source>
        <dbReference type="ARBA" id="ARBA00022840"/>
    </source>
</evidence>
<evidence type="ECO:0000313" key="8">
    <source>
        <dbReference type="EMBL" id="SCF01447.1"/>
    </source>
</evidence>
<dbReference type="EMBL" id="LT607409">
    <property type="protein sequence ID" value="SCF01447.1"/>
    <property type="molecule type" value="Genomic_DNA"/>
</dbReference>
<comment type="similarity">
    <text evidence="1">Belongs to the ABC transporter superfamily.</text>
</comment>
<dbReference type="GO" id="GO:0005524">
    <property type="term" value="F:ATP binding"/>
    <property type="evidence" value="ECO:0007669"/>
    <property type="project" value="UniProtKB-KW"/>
</dbReference>
<dbReference type="Gene3D" id="3.40.50.300">
    <property type="entry name" value="P-loop containing nucleotide triphosphate hydrolases"/>
    <property type="match status" value="1"/>
</dbReference>
<comment type="function">
    <text evidence="5">Part of the ABC transporter FtsEX involved in cellular division. Has ATPase activity.</text>
</comment>
<evidence type="ECO:0000256" key="2">
    <source>
        <dbReference type="ARBA" id="ARBA00022448"/>
    </source>
</evidence>
<evidence type="ECO:0000256" key="1">
    <source>
        <dbReference type="ARBA" id="ARBA00005417"/>
    </source>
</evidence>
<dbReference type="PROSITE" id="PS00211">
    <property type="entry name" value="ABC_TRANSPORTER_1"/>
    <property type="match status" value="1"/>
</dbReference>
<comment type="subunit">
    <text evidence="6">Homodimer. Forms a membrane-associated complex with FtsX.</text>
</comment>
<accession>A0A1C4WYU9</accession>
<name>A0A1C4WYU9_9ACTN</name>
<dbReference type="AlphaFoldDB" id="A0A1C4WYU9"/>
<keyword evidence="2" id="KW-0813">Transport</keyword>
<dbReference type="RefSeq" id="WP_088988470.1">
    <property type="nucleotide sequence ID" value="NZ_LT607409.1"/>
</dbReference>
<dbReference type="Pfam" id="PF00005">
    <property type="entry name" value="ABC_tran"/>
    <property type="match status" value="1"/>
</dbReference>
<dbReference type="GO" id="GO:0016887">
    <property type="term" value="F:ATP hydrolysis activity"/>
    <property type="evidence" value="ECO:0007669"/>
    <property type="project" value="InterPro"/>
</dbReference>
<feature type="domain" description="ABC transporter" evidence="7">
    <location>
        <begin position="15"/>
        <end position="239"/>
    </location>
</feature>
<reference evidence="9" key="1">
    <citation type="submission" date="2016-06" db="EMBL/GenBank/DDBJ databases">
        <authorList>
            <person name="Varghese N."/>
            <person name="Submissions Spin"/>
        </authorList>
    </citation>
    <scope>NUCLEOTIDE SEQUENCE [LARGE SCALE GENOMIC DNA]</scope>
    <source>
        <strain evidence="9">DSM 45160</strain>
    </source>
</reference>
<evidence type="ECO:0000256" key="3">
    <source>
        <dbReference type="ARBA" id="ARBA00022741"/>
    </source>
</evidence>
<dbReference type="InterPro" id="IPR017911">
    <property type="entry name" value="MacB-like_ATP-bd"/>
</dbReference>
<organism evidence="8 9">
    <name type="scientific">Micromonospora chokoriensis</name>
    <dbReference type="NCBI Taxonomy" id="356851"/>
    <lineage>
        <taxon>Bacteria</taxon>
        <taxon>Bacillati</taxon>
        <taxon>Actinomycetota</taxon>
        <taxon>Actinomycetes</taxon>
        <taxon>Micromonosporales</taxon>
        <taxon>Micromonosporaceae</taxon>
        <taxon>Micromonospora</taxon>
    </lineage>
</organism>
<dbReference type="SMART" id="SM00382">
    <property type="entry name" value="AAA"/>
    <property type="match status" value="1"/>
</dbReference>
<keyword evidence="9" id="KW-1185">Reference proteome</keyword>
<dbReference type="InterPro" id="IPR003439">
    <property type="entry name" value="ABC_transporter-like_ATP-bd"/>
</dbReference>
<dbReference type="Proteomes" id="UP000198224">
    <property type="component" value="Chromosome I"/>
</dbReference>
<dbReference type="GO" id="GO:0022857">
    <property type="term" value="F:transmembrane transporter activity"/>
    <property type="evidence" value="ECO:0007669"/>
    <property type="project" value="TreeGrafter"/>
</dbReference>
<dbReference type="PROSITE" id="PS50893">
    <property type="entry name" value="ABC_TRANSPORTER_2"/>
    <property type="match status" value="1"/>
</dbReference>
<dbReference type="FunFam" id="3.40.50.300:FF:000056">
    <property type="entry name" value="Cell division ATP-binding protein FtsE"/>
    <property type="match status" value="1"/>
</dbReference>
<dbReference type="GO" id="GO:0005886">
    <property type="term" value="C:plasma membrane"/>
    <property type="evidence" value="ECO:0007669"/>
    <property type="project" value="UniProtKB-ARBA"/>
</dbReference>
<proteinExistence type="inferred from homology"/>
<dbReference type="CDD" id="cd03255">
    <property type="entry name" value="ABC_MJ0796_LolCDE_FtsE"/>
    <property type="match status" value="1"/>
</dbReference>
<evidence type="ECO:0000259" key="7">
    <source>
        <dbReference type="PROSITE" id="PS50893"/>
    </source>
</evidence>
<dbReference type="InterPro" id="IPR027417">
    <property type="entry name" value="P-loop_NTPase"/>
</dbReference>
<dbReference type="InterPro" id="IPR015854">
    <property type="entry name" value="ABC_transpr_LolD-like"/>
</dbReference>